<reference evidence="2 3" key="1">
    <citation type="submission" date="2017-06" db="EMBL/GenBank/DDBJ databases">
        <title>Celeribacter sp. TSPH2 complete genome sequence.</title>
        <authorList>
            <person name="Woo J.-H."/>
            <person name="Kim H.-S."/>
        </authorList>
    </citation>
    <scope>NUCLEOTIDE SEQUENCE [LARGE SCALE GENOMIC DNA]</scope>
    <source>
        <strain evidence="2 3">TSPH2</strain>
    </source>
</reference>
<keyword evidence="1" id="KW-0812">Transmembrane</keyword>
<keyword evidence="1" id="KW-0472">Membrane</keyword>
<evidence type="ECO:0000313" key="2">
    <source>
        <dbReference type="EMBL" id="ATG47582.1"/>
    </source>
</evidence>
<proteinExistence type="predicted"/>
<keyword evidence="3" id="KW-1185">Reference proteome</keyword>
<gene>
    <name evidence="2" type="ORF">CEW89_08345</name>
</gene>
<evidence type="ECO:0000313" key="3">
    <source>
        <dbReference type="Proteomes" id="UP000217935"/>
    </source>
</evidence>
<dbReference type="KEGG" id="ceh:CEW89_08345"/>
<name>A0A291GC29_9RHOB</name>
<dbReference type="RefSeq" id="WP_096805567.1">
    <property type="nucleotide sequence ID" value="NZ_CP022196.1"/>
</dbReference>
<feature type="transmembrane region" description="Helical" evidence="1">
    <location>
        <begin position="12"/>
        <end position="32"/>
    </location>
</feature>
<dbReference type="Proteomes" id="UP000217935">
    <property type="component" value="Chromosome"/>
</dbReference>
<sequence>MTWLTSLRANIATTLTVLLTVACLGLGGWAWWLKGRNDDLRAAVSGYEEAVRIRRKSDEEQARLKIEAAEIDIYLDTQEGGDAPLSDYLSDAAGKLWP</sequence>
<keyword evidence="1" id="KW-1133">Transmembrane helix</keyword>
<protein>
    <submittedName>
        <fullName evidence="2">Uncharacterized protein</fullName>
    </submittedName>
</protein>
<organism evidence="2 3">
    <name type="scientific">Celeribacter ethanolicus</name>
    <dbReference type="NCBI Taxonomy" id="1758178"/>
    <lineage>
        <taxon>Bacteria</taxon>
        <taxon>Pseudomonadati</taxon>
        <taxon>Pseudomonadota</taxon>
        <taxon>Alphaproteobacteria</taxon>
        <taxon>Rhodobacterales</taxon>
        <taxon>Roseobacteraceae</taxon>
        <taxon>Celeribacter</taxon>
    </lineage>
</organism>
<dbReference type="EMBL" id="CP022196">
    <property type="protein sequence ID" value="ATG47582.1"/>
    <property type="molecule type" value="Genomic_DNA"/>
</dbReference>
<accession>A0A291GC29</accession>
<dbReference type="AlphaFoldDB" id="A0A291GC29"/>
<dbReference type="OrthoDB" id="7877110at2"/>
<evidence type="ECO:0000256" key="1">
    <source>
        <dbReference type="SAM" id="Phobius"/>
    </source>
</evidence>